<gene>
    <name evidence="2" type="ORF">EG68_01049</name>
</gene>
<feature type="compositionally biased region" description="Polar residues" evidence="1">
    <location>
        <begin position="720"/>
        <end position="737"/>
    </location>
</feature>
<evidence type="ECO:0000313" key="3">
    <source>
        <dbReference type="Proteomes" id="UP000822476"/>
    </source>
</evidence>
<dbReference type="EMBL" id="JTDE01000345">
    <property type="protein sequence ID" value="KAF7261526.1"/>
    <property type="molecule type" value="Genomic_DNA"/>
</dbReference>
<feature type="region of interest" description="Disordered" evidence="1">
    <location>
        <begin position="589"/>
        <end position="616"/>
    </location>
</feature>
<keyword evidence="3" id="KW-1185">Reference proteome</keyword>
<proteinExistence type="predicted"/>
<evidence type="ECO:0000256" key="1">
    <source>
        <dbReference type="SAM" id="MobiDB-lite"/>
    </source>
</evidence>
<dbReference type="OrthoDB" id="6263017at2759"/>
<feature type="compositionally biased region" description="Basic and acidic residues" evidence="1">
    <location>
        <begin position="748"/>
        <end position="758"/>
    </location>
</feature>
<reference evidence="2" key="1">
    <citation type="submission" date="2019-07" db="EMBL/GenBank/DDBJ databases">
        <title>Annotation for the trematode Paragonimus miyazaki's.</title>
        <authorList>
            <person name="Choi Y.-J."/>
        </authorList>
    </citation>
    <scope>NUCLEOTIDE SEQUENCE</scope>
    <source>
        <strain evidence="2">Japan</strain>
    </source>
</reference>
<feature type="region of interest" description="Disordered" evidence="1">
    <location>
        <begin position="717"/>
        <end position="758"/>
    </location>
</feature>
<organism evidence="2 3">
    <name type="scientific">Paragonimus skrjabini miyazakii</name>
    <dbReference type="NCBI Taxonomy" id="59628"/>
    <lineage>
        <taxon>Eukaryota</taxon>
        <taxon>Metazoa</taxon>
        <taxon>Spiralia</taxon>
        <taxon>Lophotrochozoa</taxon>
        <taxon>Platyhelminthes</taxon>
        <taxon>Trematoda</taxon>
        <taxon>Digenea</taxon>
        <taxon>Plagiorchiida</taxon>
        <taxon>Troglotremata</taxon>
        <taxon>Troglotrematidae</taxon>
        <taxon>Paragonimus</taxon>
    </lineage>
</organism>
<sequence>MLKLKAKPVTIKSKTKSLPKKIVKLGAAQVAAFVSDQVKSDVFDDSNMVTDCSLHTYAQIPSINTSTTKEDLSKQHRENVVKESAAEMASKVISEDDQSLWDDAELVNDNSNTFEVMDQEALLEETPEERSLIHETQTVLTGTASEIAGRITNTISIPAFQTCTLVSDYHGLNTSELRRNKEVEKSISLLPDIDDSRENSESRRQTNTDMKNLLAKFKGKAAEICGHLALSNPATNTIHDTLITDLSLIDSPLSLSPRQSSGEKLNVASTNQFTGPAAYIANIIANSSYKFGLKDTCLIPGIYHSTKDTTTIKRSSTPGTLMVDCAATNVQQPIGMPGNFAYSLADTLARLYGTKEVVDCNLIDDKLLKTESKKSSNESDQTLKVLPKLKSKAPQLASTLIQNGKANVEDDADIFSQLTESRPSQKRISLLNEDKTAPKTRSACLLANHFTVLNPHATIDNYKLVTDYSLINSAVQHYVIYARQNSNSGLAITTKSELFGTAPEIARKLIRNKGYELNGDTSLVTCFAKNDPSLKNMFVDKNDNKRKPESINIFQNIPAPVLAAKLLKEIQILDNHTLVGDKQLAGSDSNLFNHNDDTHPIQHNAEQGSSDEHKSKLKGSAPHIAKLLLDKGLVVTDGDTSLTEKTNQTTAYYKLDRKFTLNIALAQPEDECTNRSRTTFVNTLIPKNTTSNNPAVSRNKVYPTEKLITIVRIGGRPKGATSTFPDTPSVQSSTHQNMKAPRSTTKAKKTEDRLSTELSRKSTLYDMQNIGKVRTRYTPTYMHINEDMYRSGYRLRSLGSASRVNIFDGRPTASDYTRRQLARQFSTFSHSQENVRDSNLRIYTYERAFSMNASLREARTQRQARAFSLTGDRTSRSLMYLKSAEDHSATSSMSLAKETISELP</sequence>
<accession>A0A8S9Z7M3</accession>
<dbReference type="AlphaFoldDB" id="A0A8S9Z7M3"/>
<comment type="caution">
    <text evidence="2">The sequence shown here is derived from an EMBL/GenBank/DDBJ whole genome shotgun (WGS) entry which is preliminary data.</text>
</comment>
<name>A0A8S9Z7M3_9TREM</name>
<protein>
    <submittedName>
        <fullName evidence="2">Uncharacterized protein</fullName>
    </submittedName>
</protein>
<evidence type="ECO:0000313" key="2">
    <source>
        <dbReference type="EMBL" id="KAF7261526.1"/>
    </source>
</evidence>
<dbReference type="Proteomes" id="UP000822476">
    <property type="component" value="Unassembled WGS sequence"/>
</dbReference>